<sequence length="330" mass="35939">MGPNDATIASLREILISENAPLALRFRALFSLKHIASLHPQTPQTQPAIDAVAAAFTSPSALLKHELAYCLGQTRHTALAAPHLRKVLEDRAEDAMCRHEAAEALGALGDEGSLDMLKKCRDDAGEEVVVKETCDIAVDRIEWEHGAGASEKLKKSNFASIDPAPPLPEQTSNVQDSIPNLEKTLLDTSLPLFRRYRAMFALRDLCSPPDLPSAIPAIQALARGFRDSSALFRHEIAFVFGQLSHPASIPSLVDVLSNKREAGMVRHEAAEALGSLGEEEGVENILRRFLNDDDEVVRESVVVALDMAEFERKGDLEYSIIPEAGKPVAV</sequence>
<comment type="similarity">
    <text evidence="10">Belongs to the deoxyhypusine hydroxylase family.</text>
</comment>
<dbReference type="GO" id="GO:0005634">
    <property type="term" value="C:nucleus"/>
    <property type="evidence" value="ECO:0007669"/>
    <property type="project" value="UniProtKB-SubCell"/>
</dbReference>
<evidence type="ECO:0000256" key="5">
    <source>
        <dbReference type="ARBA" id="ARBA00023002"/>
    </source>
</evidence>
<evidence type="ECO:0000256" key="10">
    <source>
        <dbReference type="HAMAP-Rule" id="MF_03101"/>
    </source>
</evidence>
<evidence type="ECO:0000256" key="7">
    <source>
        <dbReference type="ARBA" id="ARBA00023033"/>
    </source>
</evidence>
<dbReference type="Pfam" id="PF13646">
    <property type="entry name" value="HEAT_2"/>
    <property type="match status" value="2"/>
</dbReference>
<evidence type="ECO:0000313" key="12">
    <source>
        <dbReference type="EMBL" id="KAF2458910.1"/>
    </source>
</evidence>
<keyword evidence="5 10" id="KW-0560">Oxidoreductase</keyword>
<dbReference type="GO" id="GO:0019135">
    <property type="term" value="F:deoxyhypusine monooxygenase activity"/>
    <property type="evidence" value="ECO:0007669"/>
    <property type="project" value="UniProtKB-UniRule"/>
</dbReference>
<reference evidence="12" key="1">
    <citation type="journal article" date="2020" name="Stud. Mycol.">
        <title>101 Dothideomycetes genomes: a test case for predicting lifestyles and emergence of pathogens.</title>
        <authorList>
            <person name="Haridas S."/>
            <person name="Albert R."/>
            <person name="Binder M."/>
            <person name="Bloem J."/>
            <person name="Labutti K."/>
            <person name="Salamov A."/>
            <person name="Andreopoulos B."/>
            <person name="Baker S."/>
            <person name="Barry K."/>
            <person name="Bills G."/>
            <person name="Bluhm B."/>
            <person name="Cannon C."/>
            <person name="Castanera R."/>
            <person name="Culley D."/>
            <person name="Daum C."/>
            <person name="Ezra D."/>
            <person name="Gonzalez J."/>
            <person name="Henrissat B."/>
            <person name="Kuo A."/>
            <person name="Liang C."/>
            <person name="Lipzen A."/>
            <person name="Lutzoni F."/>
            <person name="Magnuson J."/>
            <person name="Mondo S."/>
            <person name="Nolan M."/>
            <person name="Ohm R."/>
            <person name="Pangilinan J."/>
            <person name="Park H.-J."/>
            <person name="Ramirez L."/>
            <person name="Alfaro M."/>
            <person name="Sun H."/>
            <person name="Tritt A."/>
            <person name="Yoshinaga Y."/>
            <person name="Zwiers L.-H."/>
            <person name="Turgeon B."/>
            <person name="Goodwin S."/>
            <person name="Spatafora J."/>
            <person name="Crous P."/>
            <person name="Grigoriev I."/>
        </authorList>
    </citation>
    <scope>NUCLEOTIDE SEQUENCE</scope>
    <source>
        <strain evidence="12">ATCC 16933</strain>
    </source>
</reference>
<dbReference type="EMBL" id="MU001676">
    <property type="protein sequence ID" value="KAF2458910.1"/>
    <property type="molecule type" value="Genomic_DNA"/>
</dbReference>
<feature type="repeat" description="HEAT" evidence="11">
    <location>
        <begin position="248"/>
        <end position="288"/>
    </location>
</feature>
<dbReference type="GO" id="GO:0046872">
    <property type="term" value="F:metal ion binding"/>
    <property type="evidence" value="ECO:0007669"/>
    <property type="project" value="UniProtKB-KW"/>
</dbReference>
<evidence type="ECO:0000256" key="3">
    <source>
        <dbReference type="ARBA" id="ARBA00022723"/>
    </source>
</evidence>
<keyword evidence="10" id="KW-0963">Cytoplasm</keyword>
<comment type="pathway">
    <text evidence="2 10">Protein modification; eIF5A hypusination.</text>
</comment>
<comment type="function">
    <text evidence="10">Catalyzes the hydroxylation of the N(6)-(4-aminobutyl)-L-lysine intermediate to form hypusine, an essential post-translational modification only found in mature eIF-5A factor.</text>
</comment>
<comment type="subcellular location">
    <subcellularLocation>
        <location evidence="10">Cytoplasm</location>
    </subcellularLocation>
    <subcellularLocation>
        <location evidence="10">Nucleus</location>
    </subcellularLocation>
</comment>
<evidence type="ECO:0000313" key="13">
    <source>
        <dbReference type="Proteomes" id="UP000799766"/>
    </source>
</evidence>
<dbReference type="PROSITE" id="PS50077">
    <property type="entry name" value="HEAT_REPEAT"/>
    <property type="match status" value="1"/>
</dbReference>
<gene>
    <name evidence="10" type="primary">LIA1</name>
    <name evidence="12" type="ORF">BDY21DRAFT_283028</name>
</gene>
<comment type="catalytic activity">
    <reaction evidence="1 10">
        <text>[eIF5A protein]-deoxyhypusine + AH2 + O2 = [eIF5A protein]-hypusine + A + H2O</text>
        <dbReference type="Rhea" id="RHEA:14101"/>
        <dbReference type="Rhea" id="RHEA-COMP:10144"/>
        <dbReference type="Rhea" id="RHEA-COMP:12592"/>
        <dbReference type="ChEBI" id="CHEBI:13193"/>
        <dbReference type="ChEBI" id="CHEBI:15377"/>
        <dbReference type="ChEBI" id="CHEBI:15379"/>
        <dbReference type="ChEBI" id="CHEBI:17499"/>
        <dbReference type="ChEBI" id="CHEBI:82657"/>
        <dbReference type="ChEBI" id="CHEBI:91175"/>
        <dbReference type="EC" id="1.14.99.29"/>
    </reaction>
</comment>
<dbReference type="InterPro" id="IPR011989">
    <property type="entry name" value="ARM-like"/>
</dbReference>
<dbReference type="Gene3D" id="1.25.10.10">
    <property type="entry name" value="Leucine-rich Repeat Variant"/>
    <property type="match status" value="2"/>
</dbReference>
<comment type="function">
    <text evidence="9">Catalyzes the hydroxylation of the N(6)-(4-aminobutyl)-L-lysine intermediate produced by deoxyhypusine synthase/DHPS on a critical lysine of the eukaryotic translation initiation factor 5A/eIF-5A. This is the second step of the post-translational modification of that lysine into an unusual amino acid residue named hypusine. Hypusination is unique to mature eIF-5A factor and is essential for its function.</text>
</comment>
<dbReference type="InterPro" id="IPR016024">
    <property type="entry name" value="ARM-type_fold"/>
</dbReference>
<organism evidence="12 13">
    <name type="scientific">Lineolata rhizophorae</name>
    <dbReference type="NCBI Taxonomy" id="578093"/>
    <lineage>
        <taxon>Eukaryota</taxon>
        <taxon>Fungi</taxon>
        <taxon>Dikarya</taxon>
        <taxon>Ascomycota</taxon>
        <taxon>Pezizomycotina</taxon>
        <taxon>Dothideomycetes</taxon>
        <taxon>Dothideomycetes incertae sedis</taxon>
        <taxon>Lineolatales</taxon>
        <taxon>Lineolataceae</taxon>
        <taxon>Lineolata</taxon>
    </lineage>
</organism>
<dbReference type="EC" id="1.14.99.29" evidence="10"/>
<feature type="binding site" evidence="10">
    <location>
        <position position="99"/>
    </location>
    <ligand>
        <name>Fe cation</name>
        <dbReference type="ChEBI" id="CHEBI:24875"/>
        <label>1</label>
    </ligand>
</feature>
<keyword evidence="7 10" id="KW-0503">Monooxygenase</keyword>
<keyword evidence="8 10" id="KW-0386">Hypusine biosynthesis</keyword>
<feature type="binding site" evidence="10">
    <location>
        <position position="100"/>
    </location>
    <ligand>
        <name>Fe cation</name>
        <dbReference type="ChEBI" id="CHEBI:24875"/>
        <label>1</label>
    </ligand>
</feature>
<feature type="binding site" evidence="10">
    <location>
        <position position="235"/>
    </location>
    <ligand>
        <name>Fe cation</name>
        <dbReference type="ChEBI" id="CHEBI:24875"/>
        <label>2</label>
    </ligand>
</feature>
<accession>A0A6A6P4E7</accession>
<keyword evidence="3 10" id="KW-0479">Metal-binding</keyword>
<evidence type="ECO:0000256" key="8">
    <source>
        <dbReference type="ARBA" id="ARBA00023256"/>
    </source>
</evidence>
<dbReference type="HAMAP" id="MF_03101">
    <property type="entry name" value="Deoxyhypusine_hydroxylase"/>
    <property type="match status" value="1"/>
</dbReference>
<evidence type="ECO:0000256" key="4">
    <source>
        <dbReference type="ARBA" id="ARBA00022737"/>
    </source>
</evidence>
<keyword evidence="10" id="KW-0539">Nucleus</keyword>
<feature type="binding site" evidence="10">
    <location>
        <position position="267"/>
    </location>
    <ligand>
        <name>Fe cation</name>
        <dbReference type="ChEBI" id="CHEBI:24875"/>
        <label>2</label>
    </ligand>
</feature>
<keyword evidence="6 10" id="KW-0408">Iron</keyword>
<evidence type="ECO:0000256" key="11">
    <source>
        <dbReference type="PROSITE-ProRule" id="PRU00103"/>
    </source>
</evidence>
<dbReference type="InterPro" id="IPR021133">
    <property type="entry name" value="HEAT_type_2"/>
</dbReference>
<feature type="binding site" evidence="10">
    <location>
        <position position="268"/>
    </location>
    <ligand>
        <name>Fe cation</name>
        <dbReference type="ChEBI" id="CHEBI:24875"/>
        <label>2</label>
    </ligand>
</feature>
<evidence type="ECO:0000256" key="6">
    <source>
        <dbReference type="ARBA" id="ARBA00023004"/>
    </source>
</evidence>
<dbReference type="Proteomes" id="UP000799766">
    <property type="component" value="Unassembled WGS sequence"/>
</dbReference>
<dbReference type="SUPFAM" id="SSF48371">
    <property type="entry name" value="ARM repeat"/>
    <property type="match status" value="1"/>
</dbReference>
<feature type="binding site" evidence="10">
    <location>
        <position position="66"/>
    </location>
    <ligand>
        <name>Fe cation</name>
        <dbReference type="ChEBI" id="CHEBI:24875"/>
        <label>1</label>
    </ligand>
</feature>
<dbReference type="InterPro" id="IPR027517">
    <property type="entry name" value="Deoxyhypusine_hydroxylase"/>
</dbReference>
<evidence type="ECO:0000256" key="1">
    <source>
        <dbReference type="ARBA" id="ARBA00000068"/>
    </source>
</evidence>
<name>A0A6A6P4E7_9PEZI</name>
<keyword evidence="4" id="KW-0677">Repeat</keyword>
<feature type="binding site" evidence="10">
    <location>
        <position position="65"/>
    </location>
    <ligand>
        <name>Fe cation</name>
        <dbReference type="ChEBI" id="CHEBI:24875"/>
        <label>1</label>
    </ligand>
</feature>
<evidence type="ECO:0000256" key="9">
    <source>
        <dbReference type="ARBA" id="ARBA00045876"/>
    </source>
</evidence>
<dbReference type="GO" id="GO:0005737">
    <property type="term" value="C:cytoplasm"/>
    <property type="evidence" value="ECO:0007669"/>
    <property type="project" value="UniProtKB-SubCell"/>
</dbReference>
<dbReference type="OrthoDB" id="421002at2759"/>
<protein>
    <recommendedName>
        <fullName evidence="10">Deoxyhypusine hydroxylase</fullName>
        <shortName evidence="10">DOHH</shortName>
        <ecNumber evidence="10">1.14.99.29</ecNumber>
    </recommendedName>
    <alternativeName>
        <fullName evidence="10">Deoxyhypusine dioxygenase</fullName>
    </alternativeName>
    <alternativeName>
        <fullName evidence="10">Deoxyhypusine monooxygenase</fullName>
    </alternativeName>
</protein>
<feature type="binding site" evidence="10">
    <location>
        <position position="234"/>
    </location>
    <ligand>
        <name>Fe cation</name>
        <dbReference type="ChEBI" id="CHEBI:24875"/>
        <label>2</label>
    </ligand>
</feature>
<keyword evidence="13" id="KW-1185">Reference proteome</keyword>
<dbReference type="UniPathway" id="UPA00354"/>
<evidence type="ECO:0000256" key="2">
    <source>
        <dbReference type="ARBA" id="ARBA00005041"/>
    </source>
</evidence>
<dbReference type="PANTHER" id="PTHR12697">
    <property type="entry name" value="PBS LYASE HEAT-LIKE PROTEIN"/>
    <property type="match status" value="1"/>
</dbReference>
<dbReference type="AlphaFoldDB" id="A0A6A6P4E7"/>
<dbReference type="SMART" id="SM00567">
    <property type="entry name" value="EZ_HEAT"/>
    <property type="match status" value="6"/>
</dbReference>
<dbReference type="InterPro" id="IPR004155">
    <property type="entry name" value="PBS_lyase_HEAT"/>
</dbReference>
<dbReference type="PANTHER" id="PTHR12697:SF5">
    <property type="entry name" value="DEOXYHYPUSINE HYDROXYLASE"/>
    <property type="match status" value="1"/>
</dbReference>
<proteinExistence type="inferred from homology"/>
<comment type="cofactor">
    <cofactor evidence="10">
        <name>Fe(2+)</name>
        <dbReference type="ChEBI" id="CHEBI:29033"/>
    </cofactor>
    <text evidence="10">Binds 2 Fe(2+) ions per subunit.</text>
</comment>